<dbReference type="InParanoid" id="A0A286UQK3"/>
<evidence type="ECO:0000256" key="2">
    <source>
        <dbReference type="ARBA" id="ARBA00010867"/>
    </source>
</evidence>
<dbReference type="GO" id="GO:0030150">
    <property type="term" value="P:protein import into mitochondrial matrix"/>
    <property type="evidence" value="ECO:0007669"/>
    <property type="project" value="UniProtKB-UniRule"/>
</dbReference>
<comment type="similarity">
    <text evidence="2 9">Belongs to the TIM21 family.</text>
</comment>
<keyword evidence="4 9" id="KW-0812">Transmembrane</keyword>
<dbReference type="PANTHER" id="PTHR13032:SF6">
    <property type="entry name" value="MITOCHONDRIAL IMPORT INNER MEMBRANE TRANSLOCASE SUBUNIT TIM21"/>
    <property type="match status" value="1"/>
</dbReference>
<dbReference type="OrthoDB" id="436405at2759"/>
<evidence type="ECO:0000313" key="11">
    <source>
        <dbReference type="EMBL" id="PAV21850.1"/>
    </source>
</evidence>
<comment type="caution">
    <text evidence="11">The sequence shown here is derived from an EMBL/GenBank/DDBJ whole genome shotgun (WGS) entry which is preliminary data.</text>
</comment>
<dbReference type="GO" id="GO:0005744">
    <property type="term" value="C:TIM23 mitochondrial import inner membrane translocase complex"/>
    <property type="evidence" value="ECO:0007669"/>
    <property type="project" value="UniProtKB-UniRule"/>
</dbReference>
<evidence type="ECO:0000256" key="4">
    <source>
        <dbReference type="ARBA" id="ARBA00022692"/>
    </source>
</evidence>
<keyword evidence="9" id="KW-0653">Protein transport</keyword>
<evidence type="ECO:0000256" key="6">
    <source>
        <dbReference type="ARBA" id="ARBA00022989"/>
    </source>
</evidence>
<organism evidence="11 12">
    <name type="scientific">Pyrrhoderma noxium</name>
    <dbReference type="NCBI Taxonomy" id="2282107"/>
    <lineage>
        <taxon>Eukaryota</taxon>
        <taxon>Fungi</taxon>
        <taxon>Dikarya</taxon>
        <taxon>Basidiomycota</taxon>
        <taxon>Agaricomycotina</taxon>
        <taxon>Agaricomycetes</taxon>
        <taxon>Hymenochaetales</taxon>
        <taxon>Hymenochaetaceae</taxon>
        <taxon>Pyrrhoderma</taxon>
    </lineage>
</organism>
<dbReference type="PANTHER" id="PTHR13032">
    <property type="entry name" value="MITOCHONDRIAL IMPORT INNER MEMBRANE TRANSLOCASE SUBUNIT TIM21"/>
    <property type="match status" value="1"/>
</dbReference>
<dbReference type="AlphaFoldDB" id="A0A286UQK3"/>
<feature type="region of interest" description="Disordered" evidence="10">
    <location>
        <begin position="61"/>
        <end position="92"/>
    </location>
</feature>
<evidence type="ECO:0000313" key="12">
    <source>
        <dbReference type="Proteomes" id="UP000217199"/>
    </source>
</evidence>
<proteinExistence type="inferred from homology"/>
<evidence type="ECO:0000256" key="3">
    <source>
        <dbReference type="ARBA" id="ARBA00020726"/>
    </source>
</evidence>
<dbReference type="Gene3D" id="3.10.450.320">
    <property type="entry name" value="Mitochondrial import inner membrane translocase subunit Tim21"/>
    <property type="match status" value="1"/>
</dbReference>
<keyword evidence="8 9" id="KW-0472">Membrane</keyword>
<dbReference type="Pfam" id="PF08294">
    <property type="entry name" value="TIM21"/>
    <property type="match status" value="1"/>
</dbReference>
<dbReference type="EMBL" id="NBII01000002">
    <property type="protein sequence ID" value="PAV21850.1"/>
    <property type="molecule type" value="Genomic_DNA"/>
</dbReference>
<sequence length="379" mass="42329">MQVVNRRATHFSLFTCRCVNVRRGSIVNTRGFASSKKVPTGQRNTQASSLLSQALDQRQSAAQDAQSDSAGPFMLGSIKRSGPAPKKWNELSTKGKVVRSTARTSNLIVIITGAGLTALLAYTLLSDLFSPNSPTVKYGEACRMISQSIEVQENLPGSLVFHNNPTSSERPRHRNRHVSSQLFIDRSGREHLILHFYARVSPESPSWYSKEGYIGRTLESMYGLVEGHWSWDDIENWTTEAAQNTKRKARDLFHYLIGNSESSSKPSFPYPHMDTPGHRQTHIGSGSSGGIWSGITGIFSGVGKSLGGGGRSRGYEKDDQAIHFEEAEIHCDLFKDEDGNFQWRYIILDMPSSHAYYPKRIFVQRSAGVRDLEPVMRWT</sequence>
<gene>
    <name evidence="11" type="ORF">PNOK_0180700</name>
</gene>
<keyword evidence="9" id="KW-0811">Translocation</keyword>
<evidence type="ECO:0000256" key="5">
    <source>
        <dbReference type="ARBA" id="ARBA00022946"/>
    </source>
</evidence>
<dbReference type="FunCoup" id="A0A286UQK3">
    <property type="interactions" value="87"/>
</dbReference>
<comment type="function">
    <text evidence="9">Essential component of the TIM23 complex, a complex that mediates the translocation of transit peptide-containing proteins across the mitochondrial inner membrane.</text>
</comment>
<dbReference type="STRING" id="2282107.A0A286UQK3"/>
<protein>
    <recommendedName>
        <fullName evidence="3 9">Mitochondrial import inner membrane translocase subunit Tim21</fullName>
    </recommendedName>
</protein>
<feature type="compositionally biased region" description="Low complexity" evidence="10">
    <location>
        <begin position="61"/>
        <end position="70"/>
    </location>
</feature>
<feature type="transmembrane region" description="Helical" evidence="9">
    <location>
        <begin position="106"/>
        <end position="125"/>
    </location>
</feature>
<accession>A0A286UQK3</accession>
<dbReference type="InterPro" id="IPR013261">
    <property type="entry name" value="Tim21"/>
</dbReference>
<evidence type="ECO:0000256" key="9">
    <source>
        <dbReference type="RuleBase" id="RU367142"/>
    </source>
</evidence>
<keyword evidence="9" id="KW-0999">Mitochondrion inner membrane</keyword>
<keyword evidence="9" id="KW-0813">Transport</keyword>
<name>A0A286UQK3_9AGAM</name>
<evidence type="ECO:0000256" key="1">
    <source>
        <dbReference type="ARBA" id="ARBA00004304"/>
    </source>
</evidence>
<keyword evidence="5" id="KW-0809">Transit peptide</keyword>
<keyword evidence="6 9" id="KW-1133">Transmembrane helix</keyword>
<dbReference type="InterPro" id="IPR038552">
    <property type="entry name" value="Tim21_IMS_sf"/>
</dbReference>
<evidence type="ECO:0000256" key="8">
    <source>
        <dbReference type="ARBA" id="ARBA00023136"/>
    </source>
</evidence>
<keyword evidence="7 9" id="KW-0496">Mitochondrion</keyword>
<evidence type="ECO:0000256" key="7">
    <source>
        <dbReference type="ARBA" id="ARBA00023128"/>
    </source>
</evidence>
<evidence type="ECO:0000256" key="10">
    <source>
        <dbReference type="SAM" id="MobiDB-lite"/>
    </source>
</evidence>
<dbReference type="Proteomes" id="UP000217199">
    <property type="component" value="Unassembled WGS sequence"/>
</dbReference>
<comment type="subunit">
    <text evidence="9">Component of the TIM23 complex.</text>
</comment>
<reference evidence="11 12" key="1">
    <citation type="journal article" date="2017" name="Mol. Ecol.">
        <title>Comparative and population genomic landscape of Phellinus noxius: A hypervariable fungus causing root rot in trees.</title>
        <authorList>
            <person name="Chung C.L."/>
            <person name="Lee T.J."/>
            <person name="Akiba M."/>
            <person name="Lee H.H."/>
            <person name="Kuo T.H."/>
            <person name="Liu D."/>
            <person name="Ke H.M."/>
            <person name="Yokoi T."/>
            <person name="Roa M.B."/>
            <person name="Lu M.J."/>
            <person name="Chang Y.Y."/>
            <person name="Ann P.J."/>
            <person name="Tsai J.N."/>
            <person name="Chen C.Y."/>
            <person name="Tzean S.S."/>
            <person name="Ota Y."/>
            <person name="Hattori T."/>
            <person name="Sahashi N."/>
            <person name="Liou R.F."/>
            <person name="Kikuchi T."/>
            <person name="Tsai I.J."/>
        </authorList>
    </citation>
    <scope>NUCLEOTIDE SEQUENCE [LARGE SCALE GENOMIC DNA]</scope>
    <source>
        <strain evidence="11 12">FFPRI411160</strain>
    </source>
</reference>
<comment type="subcellular location">
    <subcellularLocation>
        <location evidence="9">Mitochondrion inner membrane</location>
        <topology evidence="9">Single-pass membrane protein</topology>
    </subcellularLocation>
    <subcellularLocation>
        <location evidence="1">Mitochondrion membrane</location>
        <topology evidence="1">Single-pass membrane protein</topology>
    </subcellularLocation>
</comment>
<keyword evidence="12" id="KW-1185">Reference proteome</keyword>